<feature type="domain" description="Major capsid protein C-terminal" evidence="1">
    <location>
        <begin position="326"/>
        <end position="484"/>
    </location>
</feature>
<proteinExistence type="predicted"/>
<dbReference type="InterPro" id="IPR016112">
    <property type="entry name" value="VP_dsDNA_II"/>
</dbReference>
<dbReference type="GO" id="GO:0005198">
    <property type="term" value="F:structural molecule activity"/>
    <property type="evidence" value="ECO:0007669"/>
    <property type="project" value="InterPro"/>
</dbReference>
<evidence type="ECO:0000259" key="2">
    <source>
        <dbReference type="Pfam" id="PF16903"/>
    </source>
</evidence>
<dbReference type="EMBL" id="MN740927">
    <property type="protein sequence ID" value="QHU18338.1"/>
    <property type="molecule type" value="Genomic_DNA"/>
</dbReference>
<dbReference type="AlphaFoldDB" id="A0A6C0KPS3"/>
<dbReference type="SUPFAM" id="SSF49749">
    <property type="entry name" value="Group II dsDNA viruses VP"/>
    <property type="match status" value="2"/>
</dbReference>
<dbReference type="Pfam" id="PF16903">
    <property type="entry name" value="Capsid_N"/>
    <property type="match status" value="1"/>
</dbReference>
<dbReference type="Gene3D" id="2.70.9.10">
    <property type="entry name" value="Adenovirus Type 2 Hexon, domain 4"/>
    <property type="match status" value="1"/>
</dbReference>
<dbReference type="InterPro" id="IPR038519">
    <property type="entry name" value="MCP_C_sf"/>
</dbReference>
<dbReference type="InterPro" id="IPR031654">
    <property type="entry name" value="Capsid_N"/>
</dbReference>
<dbReference type="Gene3D" id="2.70.9.20">
    <property type="entry name" value="Major capsid protein Vp54"/>
    <property type="match status" value="1"/>
</dbReference>
<name>A0A6C0KPS3_9ZZZZ</name>
<dbReference type="InterPro" id="IPR007542">
    <property type="entry name" value="MCP_C"/>
</dbReference>
<organism evidence="3">
    <name type="scientific">viral metagenome</name>
    <dbReference type="NCBI Taxonomy" id="1070528"/>
    <lineage>
        <taxon>unclassified sequences</taxon>
        <taxon>metagenomes</taxon>
        <taxon>organismal metagenomes</taxon>
    </lineage>
</organism>
<feature type="domain" description="Major capsid protein N-terminal" evidence="2">
    <location>
        <begin position="53"/>
        <end position="261"/>
    </location>
</feature>
<accession>A0A6C0KPS3</accession>
<dbReference type="Pfam" id="PF04451">
    <property type="entry name" value="Capsid_NCLDV"/>
    <property type="match status" value="1"/>
</dbReference>
<reference evidence="3" key="1">
    <citation type="journal article" date="2020" name="Nature">
        <title>Giant virus diversity and host interactions through global metagenomics.</title>
        <authorList>
            <person name="Schulz F."/>
            <person name="Roux S."/>
            <person name="Paez-Espino D."/>
            <person name="Jungbluth S."/>
            <person name="Walsh D.A."/>
            <person name="Denef V.J."/>
            <person name="McMahon K.D."/>
            <person name="Konstantinidis K.T."/>
            <person name="Eloe-Fadrosh E.A."/>
            <person name="Kyrpides N.C."/>
            <person name="Woyke T."/>
        </authorList>
    </citation>
    <scope>NUCLEOTIDE SEQUENCE</scope>
    <source>
        <strain evidence="3">GVMAG-S-3300013006-138</strain>
    </source>
</reference>
<evidence type="ECO:0008006" key="4">
    <source>
        <dbReference type="Google" id="ProtNLM"/>
    </source>
</evidence>
<protein>
    <recommendedName>
        <fullName evidence="4">Major capsid protein N-terminal domain-containing protein</fullName>
    </recommendedName>
</protein>
<evidence type="ECO:0000313" key="3">
    <source>
        <dbReference type="EMBL" id="QHU18338.1"/>
    </source>
</evidence>
<sequence>MNSQGYARPGGDITTLLDLTPRDFQDNEYTPLGSEKTWWLPDQARRIHPLSLSVQQFQFRGPTSFGQRFTFDIGSVSAGDLLFSTMIQIELGHWLDETTLRRFQARTCDYPKYQGKYINDVWFYANSLGTVIIEKAELEIAGQTIEIVDGDFLNTAGLLMLDVNGQYGVAIDGLGRYPLSTLLTTPTYHPYPTQTNTLIIPLPFFFQRVKLQEALPLLACREGTVRIHVTLRPFSECIRLLAGRRNNLEETPLNKQIQVINFGAIPAYVQTPIAAPPFKNIQLVTYSAHTDGLIRQKILRNPFEILTRICNTFYFSEPLKYVTNKTSSDIIQVQLPLEVNHPMEEILWFVRRKATANNNEWTNYSAVTSVEYNPTYNPLRPLLQHAVLQLNGVELINQEEQWFRQHIALAHKGGASAYDSFIYGYSFAKNPAEHQPSGTANASRLQSVRLTLDVSPPGGIYEQEWEVKVFVITLQWLRFQNGLANQMYTD</sequence>
<evidence type="ECO:0000259" key="1">
    <source>
        <dbReference type="Pfam" id="PF04451"/>
    </source>
</evidence>